<comment type="similarity">
    <text evidence="10">Belongs to the TonB-dependent receptor family.</text>
</comment>
<keyword evidence="6" id="KW-0798">TonB box</keyword>
<sequence>MKRISYYLIFCFIIFLSFPTTLLAQSGKIAGKVIDGTTNEGIPFVNVIIEGTNYGAASDIEGNFNIIGVPPGTYNVRASAIGYNPQTVRGVKVSIDLTTQVNFTLYETSIELKEEVVVVATRPPVTKDLTSSTSIIGADEISVLPVTEFQEVLNLKAGIVGGSVRGGRKGEVVYAIDGVPVTDVYDGSTVVDVNANSIQELQFISGAFNAEYGRALSGYVNIATKDGDNRFNGTFTSYIGDYYSTNEKIFRDIKNFQPVNIRNFEGSFSGPIIQNTLFFYLNARYIYFGGWINGKRVFNPWNITENRGATYPLSERYILSVNPDSGLGDGKIVPMNWNEKIYGQGKLTYRPFTNFKINYSYFLDKVDYQDYDHSFAYNPDGDYKRFRKGYTNILGFTHTLTPNSFYTLNFTYFYKNYKQYVYEDPNDPRYTNDVLLGQQPAEVPSFRTGGTQAGNFKRLTNTYGVKWDFTSQVDQINMVKFGVEFNYHNLGFDDIYLMQPLNTEDPRVTRNPFVRRYIPNPDDPNENLNINRYIRKPIEFSAYVQDKIELKEMIINVGLRMDYFKPDGKLLVDPTDPDVYRPKKPENIALSLEERKAKWYKDPTDKIQFSPRLGIAFPITDRGVIHFSYGHFFQIPNFDILFTNPEYKFGFGTGNLGIAGNPDLKPQQTISGEIGLQQALTDDITFDLTGYFRDIRNLAGTRADEIRIFGGTSTYSQFVNSDFGFVKGIVFTLTKRLSNNWSATIDYTFQSAKGNASDPAATRNAIAGGTQPEIQLVRLDWDQTHTVNATFSYTSEADWGFSLIANYGSGFPYTPTQSFNLSALLTNSELKPSSFNVDLRAYKDFNLGFMKISLFTRVYNLFDIQNEVNVYNDSGTADFTIDEYLRRREGNPELVNTLDEYYRNPTFYSEPRRIEVGATLFF</sequence>
<comment type="subcellular location">
    <subcellularLocation>
        <location evidence="1 10">Cell outer membrane</location>
        <topology evidence="1 10">Multi-pass membrane protein</topology>
    </subcellularLocation>
</comment>
<evidence type="ECO:0000256" key="2">
    <source>
        <dbReference type="ARBA" id="ARBA00022448"/>
    </source>
</evidence>
<dbReference type="InterPro" id="IPR037066">
    <property type="entry name" value="Plug_dom_sf"/>
</dbReference>
<keyword evidence="4 10" id="KW-0812">Transmembrane</keyword>
<dbReference type="Gene3D" id="2.40.170.20">
    <property type="entry name" value="TonB-dependent receptor, beta-barrel domain"/>
    <property type="match status" value="1"/>
</dbReference>
<organism evidence="12">
    <name type="scientific">Ignavibacterium album</name>
    <dbReference type="NCBI Taxonomy" id="591197"/>
    <lineage>
        <taxon>Bacteria</taxon>
        <taxon>Pseudomonadati</taxon>
        <taxon>Ignavibacteriota</taxon>
        <taxon>Ignavibacteria</taxon>
        <taxon>Ignavibacteriales</taxon>
        <taxon>Ignavibacteriaceae</taxon>
        <taxon>Ignavibacterium</taxon>
    </lineage>
</organism>
<dbReference type="GO" id="GO:0015344">
    <property type="term" value="F:siderophore uptake transmembrane transporter activity"/>
    <property type="evidence" value="ECO:0007669"/>
    <property type="project" value="TreeGrafter"/>
</dbReference>
<dbReference type="Pfam" id="PF00593">
    <property type="entry name" value="TonB_dep_Rec_b-barrel"/>
    <property type="match status" value="1"/>
</dbReference>
<proteinExistence type="inferred from homology"/>
<dbReference type="Pfam" id="PF13715">
    <property type="entry name" value="CarbopepD_reg_2"/>
    <property type="match status" value="1"/>
</dbReference>
<protein>
    <submittedName>
        <fullName evidence="12">TonB-dependent receptor</fullName>
    </submittedName>
</protein>
<keyword evidence="9 10" id="KW-0998">Cell outer membrane</keyword>
<gene>
    <name evidence="12" type="ORF">ENS31_01500</name>
</gene>
<dbReference type="InterPro" id="IPR039426">
    <property type="entry name" value="TonB-dep_rcpt-like"/>
</dbReference>
<feature type="domain" description="TonB-dependent receptor-like beta-barrel" evidence="11">
    <location>
        <begin position="349"/>
        <end position="861"/>
    </location>
</feature>
<reference evidence="12" key="1">
    <citation type="journal article" date="2020" name="mSystems">
        <title>Genome- and Community-Level Interaction Insights into Carbon Utilization and Element Cycling Functions of Hydrothermarchaeota in Hydrothermal Sediment.</title>
        <authorList>
            <person name="Zhou Z."/>
            <person name="Liu Y."/>
            <person name="Xu W."/>
            <person name="Pan J."/>
            <person name="Luo Z.H."/>
            <person name="Li M."/>
        </authorList>
    </citation>
    <scope>NUCLEOTIDE SEQUENCE [LARGE SCALE GENOMIC DNA]</scope>
    <source>
        <strain evidence="12">SpSt-479</strain>
    </source>
</reference>
<dbReference type="SUPFAM" id="SSF49464">
    <property type="entry name" value="Carboxypeptidase regulatory domain-like"/>
    <property type="match status" value="1"/>
</dbReference>
<keyword evidence="7 10" id="KW-0472">Membrane</keyword>
<evidence type="ECO:0000256" key="8">
    <source>
        <dbReference type="ARBA" id="ARBA00023170"/>
    </source>
</evidence>
<dbReference type="Gene3D" id="2.170.130.10">
    <property type="entry name" value="TonB-dependent receptor, plug domain"/>
    <property type="match status" value="1"/>
</dbReference>
<evidence type="ECO:0000256" key="10">
    <source>
        <dbReference type="PROSITE-ProRule" id="PRU01360"/>
    </source>
</evidence>
<dbReference type="AlphaFoldDB" id="A0A7V2ZHU1"/>
<evidence type="ECO:0000256" key="1">
    <source>
        <dbReference type="ARBA" id="ARBA00004571"/>
    </source>
</evidence>
<dbReference type="PROSITE" id="PS52016">
    <property type="entry name" value="TONB_DEPENDENT_REC_3"/>
    <property type="match status" value="1"/>
</dbReference>
<dbReference type="InterPro" id="IPR036942">
    <property type="entry name" value="Beta-barrel_TonB_sf"/>
</dbReference>
<dbReference type="SUPFAM" id="SSF56935">
    <property type="entry name" value="Porins"/>
    <property type="match status" value="1"/>
</dbReference>
<dbReference type="PANTHER" id="PTHR30069">
    <property type="entry name" value="TONB-DEPENDENT OUTER MEMBRANE RECEPTOR"/>
    <property type="match status" value="1"/>
</dbReference>
<dbReference type="InterPro" id="IPR008969">
    <property type="entry name" value="CarboxyPept-like_regulatory"/>
</dbReference>
<evidence type="ECO:0000256" key="7">
    <source>
        <dbReference type="ARBA" id="ARBA00023136"/>
    </source>
</evidence>
<keyword evidence="2 10" id="KW-0813">Transport</keyword>
<keyword evidence="8 12" id="KW-0675">Receptor</keyword>
<evidence type="ECO:0000259" key="11">
    <source>
        <dbReference type="Pfam" id="PF00593"/>
    </source>
</evidence>
<evidence type="ECO:0000256" key="4">
    <source>
        <dbReference type="ARBA" id="ARBA00022692"/>
    </source>
</evidence>
<evidence type="ECO:0000256" key="5">
    <source>
        <dbReference type="ARBA" id="ARBA00022729"/>
    </source>
</evidence>
<evidence type="ECO:0000256" key="9">
    <source>
        <dbReference type="ARBA" id="ARBA00023237"/>
    </source>
</evidence>
<dbReference type="InterPro" id="IPR000531">
    <property type="entry name" value="Beta-barrel_TonB"/>
</dbReference>
<evidence type="ECO:0000313" key="12">
    <source>
        <dbReference type="EMBL" id="HFI90186.1"/>
    </source>
</evidence>
<keyword evidence="3 10" id="KW-1134">Transmembrane beta strand</keyword>
<evidence type="ECO:0000256" key="3">
    <source>
        <dbReference type="ARBA" id="ARBA00022452"/>
    </source>
</evidence>
<dbReference type="GO" id="GO:0044718">
    <property type="term" value="P:siderophore transmembrane transport"/>
    <property type="evidence" value="ECO:0007669"/>
    <property type="project" value="TreeGrafter"/>
</dbReference>
<evidence type="ECO:0000256" key="6">
    <source>
        <dbReference type="ARBA" id="ARBA00023077"/>
    </source>
</evidence>
<dbReference type="EMBL" id="DSUJ01000002">
    <property type="protein sequence ID" value="HFI90186.1"/>
    <property type="molecule type" value="Genomic_DNA"/>
</dbReference>
<name>A0A7V2ZHU1_9BACT</name>
<comment type="caution">
    <text evidence="12">The sequence shown here is derived from an EMBL/GenBank/DDBJ whole genome shotgun (WGS) entry which is preliminary data.</text>
</comment>
<dbReference type="PANTHER" id="PTHR30069:SF29">
    <property type="entry name" value="HEMOGLOBIN AND HEMOGLOBIN-HAPTOGLOBIN-BINDING PROTEIN 1-RELATED"/>
    <property type="match status" value="1"/>
</dbReference>
<dbReference type="Gene3D" id="2.60.40.1120">
    <property type="entry name" value="Carboxypeptidase-like, regulatory domain"/>
    <property type="match status" value="1"/>
</dbReference>
<accession>A0A7V2ZHU1</accession>
<keyword evidence="5" id="KW-0732">Signal</keyword>
<dbReference type="GO" id="GO:0009279">
    <property type="term" value="C:cell outer membrane"/>
    <property type="evidence" value="ECO:0007669"/>
    <property type="project" value="UniProtKB-SubCell"/>
</dbReference>